<keyword evidence="2" id="KW-1185">Reference proteome</keyword>
<evidence type="ECO:0000313" key="1">
    <source>
        <dbReference type="EMBL" id="PCH43207.1"/>
    </source>
</evidence>
<reference evidence="1 2" key="1">
    <citation type="journal article" date="2012" name="Science">
        <title>The Paleozoic origin of enzymatic lignin decomposition reconstructed from 31 fungal genomes.</title>
        <authorList>
            <person name="Floudas D."/>
            <person name="Binder M."/>
            <person name="Riley R."/>
            <person name="Barry K."/>
            <person name="Blanchette R.A."/>
            <person name="Henrissat B."/>
            <person name="Martinez A.T."/>
            <person name="Otillar R."/>
            <person name="Spatafora J.W."/>
            <person name="Yadav J.S."/>
            <person name="Aerts A."/>
            <person name="Benoit I."/>
            <person name="Boyd A."/>
            <person name="Carlson A."/>
            <person name="Copeland A."/>
            <person name="Coutinho P.M."/>
            <person name="de Vries R.P."/>
            <person name="Ferreira P."/>
            <person name="Findley K."/>
            <person name="Foster B."/>
            <person name="Gaskell J."/>
            <person name="Glotzer D."/>
            <person name="Gorecki P."/>
            <person name="Heitman J."/>
            <person name="Hesse C."/>
            <person name="Hori C."/>
            <person name="Igarashi K."/>
            <person name="Jurgens J.A."/>
            <person name="Kallen N."/>
            <person name="Kersten P."/>
            <person name="Kohler A."/>
            <person name="Kuees U."/>
            <person name="Kumar T.K.A."/>
            <person name="Kuo A."/>
            <person name="LaButti K."/>
            <person name="Larrondo L.F."/>
            <person name="Lindquist E."/>
            <person name="Ling A."/>
            <person name="Lombard V."/>
            <person name="Lucas S."/>
            <person name="Lundell T."/>
            <person name="Martin R."/>
            <person name="McLaughlin D.J."/>
            <person name="Morgenstern I."/>
            <person name="Morin E."/>
            <person name="Murat C."/>
            <person name="Nagy L.G."/>
            <person name="Nolan M."/>
            <person name="Ohm R.A."/>
            <person name="Patyshakuliyeva A."/>
            <person name="Rokas A."/>
            <person name="Ruiz-Duenas F.J."/>
            <person name="Sabat G."/>
            <person name="Salamov A."/>
            <person name="Samejima M."/>
            <person name="Schmutz J."/>
            <person name="Slot J.C."/>
            <person name="St John F."/>
            <person name="Stenlid J."/>
            <person name="Sun H."/>
            <person name="Sun S."/>
            <person name="Syed K."/>
            <person name="Tsang A."/>
            <person name="Wiebenga A."/>
            <person name="Young D."/>
            <person name="Pisabarro A."/>
            <person name="Eastwood D.C."/>
            <person name="Martin F."/>
            <person name="Cullen D."/>
            <person name="Grigoriev I.V."/>
            <person name="Hibbett D.S."/>
        </authorList>
    </citation>
    <scope>NUCLEOTIDE SEQUENCE [LARGE SCALE GENOMIC DNA]</scope>
    <source>
        <strain evidence="1 2">MD-104</strain>
    </source>
</reference>
<gene>
    <name evidence="1" type="ORF">WOLCODRAFT_74016</name>
</gene>
<dbReference type="Proteomes" id="UP000218811">
    <property type="component" value="Unassembled WGS sequence"/>
</dbReference>
<proteinExistence type="predicted"/>
<protein>
    <recommendedName>
        <fullName evidence="3">F-box domain-containing protein</fullName>
    </recommendedName>
</protein>
<evidence type="ECO:0000313" key="2">
    <source>
        <dbReference type="Proteomes" id="UP000218811"/>
    </source>
</evidence>
<dbReference type="OrthoDB" id="2797325at2759"/>
<organism evidence="1 2">
    <name type="scientific">Wolfiporia cocos (strain MD-104)</name>
    <name type="common">Brown rot fungus</name>
    <dbReference type="NCBI Taxonomy" id="742152"/>
    <lineage>
        <taxon>Eukaryota</taxon>
        <taxon>Fungi</taxon>
        <taxon>Dikarya</taxon>
        <taxon>Basidiomycota</taxon>
        <taxon>Agaricomycotina</taxon>
        <taxon>Agaricomycetes</taxon>
        <taxon>Polyporales</taxon>
        <taxon>Phaeolaceae</taxon>
        <taxon>Wolfiporia</taxon>
    </lineage>
</organism>
<name>A0A2H3K455_WOLCO</name>
<accession>A0A2H3K455</accession>
<sequence>MLTAPPIEICEAVIDCVWNDCTDRRVRRRTLLACALTCKSWLIRSRRYLFREISLRSSAQLHSFSELLGKVDFINDYVKEVEITDPQVLLSFASVLARKLTGVESLIITHRHAQLFAMVQPLTFAPLPDFVAISSLQVQHVVFANFTDFERLLCALPRLSRLSCIDVMWNTGSHNPLISSRKAPCLRSLELELCPLQKIISWIIAVNATSALERIILPFVTAEELEWVGQLLAHTQATLQHLTLVCHDSSPNSTSLMRAVGKVSYKS</sequence>
<evidence type="ECO:0008006" key="3">
    <source>
        <dbReference type="Google" id="ProtNLM"/>
    </source>
</evidence>
<dbReference type="OMA" id="STHHAFT"/>
<dbReference type="AlphaFoldDB" id="A0A2H3K455"/>
<dbReference type="EMBL" id="KB468135">
    <property type="protein sequence ID" value="PCH43207.1"/>
    <property type="molecule type" value="Genomic_DNA"/>
</dbReference>